<protein>
    <submittedName>
        <fullName evidence="9">RagB/SusD family nutrient uptake outer membrane protein</fullName>
    </submittedName>
</protein>
<keyword evidence="5" id="KW-0998">Cell outer membrane</keyword>
<keyword evidence="3" id="KW-0732">Signal</keyword>
<evidence type="ECO:0000259" key="8">
    <source>
        <dbReference type="Pfam" id="PF14322"/>
    </source>
</evidence>
<sequence>MKTYIYSVLFIFLLSCSKDYLDIVPKGFVMLTKVEDYRLMLDQIDRKGDSNGFFYCSDNDQYLSDEVKITDDYNKVSPSRYNRKSINQYLWKDNSVEINQNFRDLDWDALFNQIYISNIVINGVLGAKGKVKIKEQLLAEAKTHRAYAYLVLVNLYSKHYNPTTSNADLGVPLLTEAILEGSLKRATVQQTYDFILEDLKTSIKALPDFPEWNHRPSKASVYALLARTYLYMGDFNKALTFSNKSLTIYSSLINYTQLPATSIVSLYPNLVSFPTYHENTEVLLAKGRLSVAYLPTELSDTHLALFDTANDIRYKGVFAKDFVAPSFITVAFDGQLGQGIRLIGPSVPEMMLTKAECLARQGDITAPIDIVNDLRKKRIENVVDLGYPATSNEALRIVKDERRREFTNKGLRWYDIKRYNVYDNANITLTRTYKGETQTLAPGDNRWVFPIAKIYTSLNPELEPNP</sequence>
<evidence type="ECO:0000256" key="6">
    <source>
        <dbReference type="PROSITE-ProRule" id="PRU00339"/>
    </source>
</evidence>
<dbReference type="SUPFAM" id="SSF48452">
    <property type="entry name" value="TPR-like"/>
    <property type="match status" value="1"/>
</dbReference>
<dbReference type="Pfam" id="PF14322">
    <property type="entry name" value="SusD-like_3"/>
    <property type="match status" value="1"/>
</dbReference>
<dbReference type="PROSITE" id="PS50005">
    <property type="entry name" value="TPR"/>
    <property type="match status" value="1"/>
</dbReference>
<dbReference type="Proteomes" id="UP000663920">
    <property type="component" value="Chromosome"/>
</dbReference>
<dbReference type="InterPro" id="IPR011990">
    <property type="entry name" value="TPR-like_helical_dom_sf"/>
</dbReference>
<dbReference type="Pfam" id="PF07980">
    <property type="entry name" value="SusD_RagB"/>
    <property type="match status" value="1"/>
</dbReference>
<evidence type="ECO:0000256" key="5">
    <source>
        <dbReference type="ARBA" id="ARBA00023237"/>
    </source>
</evidence>
<evidence type="ECO:0000256" key="4">
    <source>
        <dbReference type="ARBA" id="ARBA00023136"/>
    </source>
</evidence>
<feature type="domain" description="SusD-like N-terminal" evidence="8">
    <location>
        <begin position="82"/>
        <end position="230"/>
    </location>
</feature>
<proteinExistence type="inferred from homology"/>
<dbReference type="GO" id="GO:0009279">
    <property type="term" value="C:cell outer membrane"/>
    <property type="evidence" value="ECO:0007669"/>
    <property type="project" value="UniProtKB-SubCell"/>
</dbReference>
<comment type="subcellular location">
    <subcellularLocation>
        <location evidence="1">Cell outer membrane</location>
    </subcellularLocation>
</comment>
<keyword evidence="6" id="KW-0802">TPR repeat</keyword>
<keyword evidence="4" id="KW-0472">Membrane</keyword>
<organism evidence="9 10">
    <name type="scientific">Polaribacter cellanae</name>
    <dbReference type="NCBI Taxonomy" id="2818493"/>
    <lineage>
        <taxon>Bacteria</taxon>
        <taxon>Pseudomonadati</taxon>
        <taxon>Bacteroidota</taxon>
        <taxon>Flavobacteriia</taxon>
        <taxon>Flavobacteriales</taxon>
        <taxon>Flavobacteriaceae</taxon>
    </lineage>
</organism>
<evidence type="ECO:0000256" key="2">
    <source>
        <dbReference type="ARBA" id="ARBA00006275"/>
    </source>
</evidence>
<dbReference type="EMBL" id="CP071869">
    <property type="protein sequence ID" value="QTE22563.1"/>
    <property type="molecule type" value="Genomic_DNA"/>
</dbReference>
<dbReference type="InterPro" id="IPR012944">
    <property type="entry name" value="SusD_RagB_dom"/>
</dbReference>
<evidence type="ECO:0000313" key="10">
    <source>
        <dbReference type="Proteomes" id="UP000663920"/>
    </source>
</evidence>
<accession>A0A975CMW9</accession>
<dbReference type="RefSeq" id="WP_208078418.1">
    <property type="nucleotide sequence ID" value="NZ_CP071869.1"/>
</dbReference>
<evidence type="ECO:0000256" key="1">
    <source>
        <dbReference type="ARBA" id="ARBA00004442"/>
    </source>
</evidence>
<comment type="similarity">
    <text evidence="2">Belongs to the SusD family.</text>
</comment>
<dbReference type="PROSITE" id="PS51257">
    <property type="entry name" value="PROKAR_LIPOPROTEIN"/>
    <property type="match status" value="1"/>
</dbReference>
<reference evidence="9 10" key="1">
    <citation type="submission" date="2021-03" db="EMBL/GenBank/DDBJ databases">
        <title>Complete genome of Polaribacter_sp.SM13.</title>
        <authorList>
            <person name="Jeong S.W."/>
            <person name="Bae J.W."/>
        </authorList>
    </citation>
    <scope>NUCLEOTIDE SEQUENCE [LARGE SCALE GENOMIC DNA]</scope>
    <source>
        <strain evidence="9 10">SM13</strain>
    </source>
</reference>
<feature type="domain" description="RagB/SusD" evidence="7">
    <location>
        <begin position="349"/>
        <end position="466"/>
    </location>
</feature>
<evidence type="ECO:0000313" key="9">
    <source>
        <dbReference type="EMBL" id="QTE22563.1"/>
    </source>
</evidence>
<dbReference type="KEGG" id="pcea:J3359_17490"/>
<name>A0A975CMW9_9FLAO</name>
<dbReference type="Gene3D" id="1.25.40.390">
    <property type="match status" value="2"/>
</dbReference>
<dbReference type="InterPro" id="IPR033985">
    <property type="entry name" value="SusD-like_N"/>
</dbReference>
<dbReference type="InterPro" id="IPR019734">
    <property type="entry name" value="TPR_rpt"/>
</dbReference>
<dbReference type="AlphaFoldDB" id="A0A975CMW9"/>
<keyword evidence="10" id="KW-1185">Reference proteome</keyword>
<feature type="repeat" description="TPR" evidence="6">
    <location>
        <begin position="219"/>
        <end position="252"/>
    </location>
</feature>
<evidence type="ECO:0000259" key="7">
    <source>
        <dbReference type="Pfam" id="PF07980"/>
    </source>
</evidence>
<evidence type="ECO:0000256" key="3">
    <source>
        <dbReference type="ARBA" id="ARBA00022729"/>
    </source>
</evidence>
<gene>
    <name evidence="9" type="ORF">J3359_17490</name>
</gene>